<name>A0A2V5H4C9_ASPV1</name>
<proteinExistence type="predicted"/>
<keyword evidence="2" id="KW-1185">Reference proteome</keyword>
<gene>
    <name evidence="1" type="ORF">BO99DRAFT_459738</name>
</gene>
<dbReference type="Proteomes" id="UP000249829">
    <property type="component" value="Unassembled WGS sequence"/>
</dbReference>
<evidence type="ECO:0000313" key="2">
    <source>
        <dbReference type="Proteomes" id="UP000249829"/>
    </source>
</evidence>
<protein>
    <submittedName>
        <fullName evidence="1">Uncharacterized protein</fullName>
    </submittedName>
</protein>
<dbReference type="AlphaFoldDB" id="A0A2V5H4C9"/>
<dbReference type="EMBL" id="KZ825139">
    <property type="protein sequence ID" value="PYI18915.1"/>
    <property type="molecule type" value="Genomic_DNA"/>
</dbReference>
<evidence type="ECO:0000313" key="1">
    <source>
        <dbReference type="EMBL" id="PYI18915.1"/>
    </source>
</evidence>
<dbReference type="OMA" id="LETIICQ"/>
<sequence length="289" mass="33263">MESSVLKDYAVKYVAHVLDNSAIPYCLVGESVLELYGLQRKLGIFTGFAIPTKWMEHARYALQQAGHFSCRGYCDARTGYKPTFKEDVPPIAPAWHYHMPPPPLAGGEHGFYGRSTFLWGYVVNFYNHSDVLWFFPEPPRGDPTTAPRPPLGDNVPPEGLGVLSDYYMLSDDLRLSPHRRHAPERYPIKIPTPHRYLETIICQMCVHRQKREVGLAETCAAIFHRLTLPRRLNPQLQVVLRERELSEPFRGFVENHFKDPEDPTKSDSGWEERVLTFLYTKPEIHMLLS</sequence>
<reference evidence="1 2" key="1">
    <citation type="submission" date="2018-02" db="EMBL/GenBank/DDBJ databases">
        <title>The genomes of Aspergillus section Nigri reveals drivers in fungal speciation.</title>
        <authorList>
            <consortium name="DOE Joint Genome Institute"/>
            <person name="Vesth T.C."/>
            <person name="Nybo J."/>
            <person name="Theobald S."/>
            <person name="Brandl J."/>
            <person name="Frisvad J.C."/>
            <person name="Nielsen K.F."/>
            <person name="Lyhne E.K."/>
            <person name="Kogle M.E."/>
            <person name="Kuo A."/>
            <person name="Riley R."/>
            <person name="Clum A."/>
            <person name="Nolan M."/>
            <person name="Lipzen A."/>
            <person name="Salamov A."/>
            <person name="Henrissat B."/>
            <person name="Wiebenga A."/>
            <person name="De vries R.P."/>
            <person name="Grigoriev I.V."/>
            <person name="Mortensen U.H."/>
            <person name="Andersen M.R."/>
            <person name="Baker S.E."/>
        </authorList>
    </citation>
    <scope>NUCLEOTIDE SEQUENCE [LARGE SCALE GENOMIC DNA]</scope>
    <source>
        <strain evidence="1 2">CBS 115571</strain>
    </source>
</reference>
<accession>A0A2V5H4C9</accession>
<organism evidence="1 2">
    <name type="scientific">Aspergillus violaceofuscus (strain CBS 115571)</name>
    <dbReference type="NCBI Taxonomy" id="1450538"/>
    <lineage>
        <taxon>Eukaryota</taxon>
        <taxon>Fungi</taxon>
        <taxon>Dikarya</taxon>
        <taxon>Ascomycota</taxon>
        <taxon>Pezizomycotina</taxon>
        <taxon>Eurotiomycetes</taxon>
        <taxon>Eurotiomycetidae</taxon>
        <taxon>Eurotiales</taxon>
        <taxon>Aspergillaceae</taxon>
        <taxon>Aspergillus</taxon>
    </lineage>
</organism>